<evidence type="ECO:0000313" key="3">
    <source>
        <dbReference type="Proteomes" id="UP000309992"/>
    </source>
</evidence>
<accession>A0ABY2RS21</accession>
<evidence type="ECO:0008006" key="4">
    <source>
        <dbReference type="Google" id="ProtNLM"/>
    </source>
</evidence>
<dbReference type="InterPro" id="IPR014729">
    <property type="entry name" value="Rossmann-like_a/b/a_fold"/>
</dbReference>
<dbReference type="SUPFAM" id="SSF52402">
    <property type="entry name" value="Adenine nucleotide alpha hydrolases-like"/>
    <property type="match status" value="1"/>
</dbReference>
<name>A0ABY2RS21_9PSEU</name>
<evidence type="ECO:0000256" key="1">
    <source>
        <dbReference type="SAM" id="MobiDB-lite"/>
    </source>
</evidence>
<organism evidence="2 3">
    <name type="scientific">Prauserella endophytica</name>
    <dbReference type="NCBI Taxonomy" id="1592324"/>
    <lineage>
        <taxon>Bacteria</taxon>
        <taxon>Bacillati</taxon>
        <taxon>Actinomycetota</taxon>
        <taxon>Actinomycetes</taxon>
        <taxon>Pseudonocardiales</taxon>
        <taxon>Pseudonocardiaceae</taxon>
        <taxon>Prauserella</taxon>
        <taxon>Prauserella coralliicola group</taxon>
    </lineage>
</organism>
<evidence type="ECO:0000313" key="2">
    <source>
        <dbReference type="EMBL" id="TKG57921.1"/>
    </source>
</evidence>
<dbReference type="EMBL" id="SWMS01000061">
    <property type="protein sequence ID" value="TKG57921.1"/>
    <property type="molecule type" value="Genomic_DNA"/>
</dbReference>
<protein>
    <recommendedName>
        <fullName evidence="4">Phosphoadenosine phosphosulphate reductase domain-containing protein</fullName>
    </recommendedName>
</protein>
<reference evidence="2 3" key="1">
    <citation type="journal article" date="2015" name="Antonie Van Leeuwenhoek">
        <title>Prauserella endophytica sp. nov., an endophytic actinobacterium isolated from Tamarix taklamakanensis.</title>
        <authorList>
            <person name="Liu J.M."/>
            <person name="Habden X."/>
            <person name="Guo L."/>
            <person name="Tuo L."/>
            <person name="Jiang Z.K."/>
            <person name="Liu S.W."/>
            <person name="Liu X.F."/>
            <person name="Chen L."/>
            <person name="Li R.F."/>
            <person name="Zhang Y.Q."/>
            <person name="Sun C.H."/>
        </authorList>
    </citation>
    <scope>NUCLEOTIDE SEQUENCE [LARGE SCALE GENOMIC DNA]</scope>
    <source>
        <strain evidence="2 3">CGMCC 4.7182</strain>
    </source>
</reference>
<dbReference type="Gene3D" id="3.40.50.620">
    <property type="entry name" value="HUPs"/>
    <property type="match status" value="1"/>
</dbReference>
<sequence>MFLLACEGRIPRFDAALFADTGWEPKQVYAQLDTARKIGAQAGIPVLTVSNGNIRHDTLNPNARFVTMPLFVKNPDGTRGMARRQCTGDYKIRPLKKAVRELLGYPHPLRVPRGVFVDQAIGISTDEIHRAKDSDVNYTRNIFPLLDLGMSRSDCLAYLRERGLGDVVKSSCLGCPYSGNSRLRFIRDTDPQAWADLIEFDKAIRNGSPRANAEGKPLRGQFFIHRSLRPLDQVDLDATRSRPSAEEDDPDGCSPFSCRSGPAATVPVPQRPTAASRPSRAGT</sequence>
<feature type="region of interest" description="Disordered" evidence="1">
    <location>
        <begin position="239"/>
        <end position="283"/>
    </location>
</feature>
<keyword evidence="3" id="KW-1185">Reference proteome</keyword>
<proteinExistence type="predicted"/>
<dbReference type="Proteomes" id="UP000309992">
    <property type="component" value="Unassembled WGS sequence"/>
</dbReference>
<gene>
    <name evidence="2" type="ORF">FCN18_38610</name>
</gene>
<comment type="caution">
    <text evidence="2">The sequence shown here is derived from an EMBL/GenBank/DDBJ whole genome shotgun (WGS) entry which is preliminary data.</text>
</comment>